<accession>A0AAV0GUN5</accession>
<dbReference type="EMBL" id="CAMGYJ010000002">
    <property type="protein sequence ID" value="CAI0376089.1"/>
    <property type="molecule type" value="Genomic_DNA"/>
</dbReference>
<dbReference type="Proteomes" id="UP001154282">
    <property type="component" value="Unassembled WGS sequence"/>
</dbReference>
<dbReference type="Pfam" id="PF06830">
    <property type="entry name" value="Root_cap"/>
    <property type="match status" value="1"/>
</dbReference>
<evidence type="ECO:0000313" key="2">
    <source>
        <dbReference type="EMBL" id="CAI0376089.1"/>
    </source>
</evidence>
<name>A0AAV0GUN5_9ROSI</name>
<protein>
    <submittedName>
        <fullName evidence="2">Uncharacterized protein</fullName>
    </submittedName>
</protein>
<reference evidence="2" key="1">
    <citation type="submission" date="2022-08" db="EMBL/GenBank/DDBJ databases">
        <authorList>
            <person name="Gutierrez-Valencia J."/>
        </authorList>
    </citation>
    <scope>NUCLEOTIDE SEQUENCE</scope>
</reference>
<evidence type="ECO:0000313" key="3">
    <source>
        <dbReference type="Proteomes" id="UP001154282"/>
    </source>
</evidence>
<dbReference type="InterPro" id="IPR009646">
    <property type="entry name" value="Root_cap"/>
</dbReference>
<feature type="signal peptide" evidence="1">
    <location>
        <begin position="1"/>
        <end position="29"/>
    </location>
</feature>
<sequence length="348" mass="37316">MEVVGSKLMAAAAAAVLLVIMFVGSATQAYGSYATCSYGPCKLQQLECPYECPELYPSDPKSKACYLDCYSPVCKPSCKNRKPNCNSPGAACLDPRFIGGDGIVFYFHGKTNENFALVSDPTFQINARFTGHRPVGRPRDFTWIQALGFVLGSTPTTTFSLEATKSATWSDDVDHLRFTYNGAELAVPAGHLSTWQSPDDVITLQRTSDRNSVVVTIPEVGEVTVNVVPVTAEDDRVHGYKVPADDCFAHLEVQFKFSRGMSEKVEGVLGKTYRPDFRNPAAKPGVAMPVVGGEDVYRTSSLLAADCGACLFDPAAAGSGGDLVMVGENEVIDCSGRFGSGNGIVCRK</sequence>
<evidence type="ECO:0000256" key="1">
    <source>
        <dbReference type="SAM" id="SignalP"/>
    </source>
</evidence>
<feature type="chain" id="PRO_5043370343" evidence="1">
    <location>
        <begin position="30"/>
        <end position="348"/>
    </location>
</feature>
<dbReference type="AlphaFoldDB" id="A0AAV0GUN5"/>
<comment type="caution">
    <text evidence="2">The sequence shown here is derived from an EMBL/GenBank/DDBJ whole genome shotgun (WGS) entry which is preliminary data.</text>
</comment>
<keyword evidence="1" id="KW-0732">Signal</keyword>
<gene>
    <name evidence="2" type="ORF">LITE_LOCUS852</name>
</gene>
<organism evidence="2 3">
    <name type="scientific">Linum tenue</name>
    <dbReference type="NCBI Taxonomy" id="586396"/>
    <lineage>
        <taxon>Eukaryota</taxon>
        <taxon>Viridiplantae</taxon>
        <taxon>Streptophyta</taxon>
        <taxon>Embryophyta</taxon>
        <taxon>Tracheophyta</taxon>
        <taxon>Spermatophyta</taxon>
        <taxon>Magnoliopsida</taxon>
        <taxon>eudicotyledons</taxon>
        <taxon>Gunneridae</taxon>
        <taxon>Pentapetalae</taxon>
        <taxon>rosids</taxon>
        <taxon>fabids</taxon>
        <taxon>Malpighiales</taxon>
        <taxon>Linaceae</taxon>
        <taxon>Linum</taxon>
    </lineage>
</organism>
<keyword evidence="3" id="KW-1185">Reference proteome</keyword>
<dbReference type="PANTHER" id="PTHR31656">
    <property type="entry name" value="ROOT CAP DOMAIN-CONTAINING PROTEIN"/>
    <property type="match status" value="1"/>
</dbReference>
<proteinExistence type="predicted"/>